<feature type="transmembrane region" description="Helical" evidence="2">
    <location>
        <begin position="294"/>
        <end position="316"/>
    </location>
</feature>
<feature type="transmembrane region" description="Helical" evidence="2">
    <location>
        <begin position="206"/>
        <end position="224"/>
    </location>
</feature>
<feature type="transmembrane region" description="Helical" evidence="2">
    <location>
        <begin position="58"/>
        <end position="77"/>
    </location>
</feature>
<dbReference type="SUPFAM" id="SSF103473">
    <property type="entry name" value="MFS general substrate transporter"/>
    <property type="match status" value="1"/>
</dbReference>
<organism evidence="3 4">
    <name type="scientific">Parasphingopyxis marina</name>
    <dbReference type="NCBI Taxonomy" id="2761622"/>
    <lineage>
        <taxon>Bacteria</taxon>
        <taxon>Pseudomonadati</taxon>
        <taxon>Pseudomonadota</taxon>
        <taxon>Alphaproteobacteria</taxon>
        <taxon>Sphingomonadales</taxon>
        <taxon>Sphingomonadaceae</taxon>
        <taxon>Parasphingopyxis</taxon>
    </lineage>
</organism>
<dbReference type="RefSeq" id="WP_185801730.1">
    <property type="nucleotide sequence ID" value="NZ_JACJVJ010000002.1"/>
</dbReference>
<dbReference type="Proteomes" id="UP000564378">
    <property type="component" value="Unassembled WGS sequence"/>
</dbReference>
<comment type="caution">
    <text evidence="3">The sequence shown here is derived from an EMBL/GenBank/DDBJ whole genome shotgun (WGS) entry which is preliminary data.</text>
</comment>
<feature type="transmembrane region" description="Helical" evidence="2">
    <location>
        <begin position="126"/>
        <end position="144"/>
    </location>
</feature>
<reference evidence="3 4" key="1">
    <citation type="submission" date="2020-08" db="EMBL/GenBank/DDBJ databases">
        <title>Draft genome sequence of Parasphingopyxis sp. GrpM-11.</title>
        <authorList>
            <person name="Oh J."/>
            <person name="Roh D.-H."/>
        </authorList>
    </citation>
    <scope>NUCLEOTIDE SEQUENCE [LARGE SCALE GENOMIC DNA]</scope>
    <source>
        <strain evidence="3 4">GrpM-11</strain>
    </source>
</reference>
<keyword evidence="2" id="KW-0472">Membrane</keyword>
<proteinExistence type="inferred from homology"/>
<evidence type="ECO:0000313" key="4">
    <source>
        <dbReference type="Proteomes" id="UP000564378"/>
    </source>
</evidence>
<keyword evidence="2" id="KW-1133">Transmembrane helix</keyword>
<feature type="transmembrane region" description="Helical" evidence="2">
    <location>
        <begin position="98"/>
        <end position="114"/>
    </location>
</feature>
<dbReference type="InterPro" id="IPR039672">
    <property type="entry name" value="MFS_2"/>
</dbReference>
<protein>
    <submittedName>
        <fullName evidence="3">MFS transporter</fullName>
    </submittedName>
</protein>
<accession>A0A842HZ69</accession>
<evidence type="ECO:0000313" key="3">
    <source>
        <dbReference type="EMBL" id="MBC2778476.1"/>
    </source>
</evidence>
<dbReference type="PANTHER" id="PTHR11328">
    <property type="entry name" value="MAJOR FACILITATOR SUPERFAMILY DOMAIN-CONTAINING PROTEIN"/>
    <property type="match status" value="1"/>
</dbReference>
<dbReference type="GO" id="GO:0015293">
    <property type="term" value="F:symporter activity"/>
    <property type="evidence" value="ECO:0007669"/>
    <property type="project" value="InterPro"/>
</dbReference>
<feature type="transmembrane region" description="Helical" evidence="2">
    <location>
        <begin position="447"/>
        <end position="465"/>
    </location>
</feature>
<evidence type="ECO:0000256" key="2">
    <source>
        <dbReference type="SAM" id="Phobius"/>
    </source>
</evidence>
<feature type="transmembrane region" description="Helical" evidence="2">
    <location>
        <begin position="355"/>
        <end position="377"/>
    </location>
</feature>
<feature type="transmembrane region" description="Helical" evidence="2">
    <location>
        <begin position="28"/>
        <end position="52"/>
    </location>
</feature>
<dbReference type="AlphaFoldDB" id="A0A842HZ69"/>
<dbReference type="EMBL" id="JACJVJ010000002">
    <property type="protein sequence ID" value="MBC2778476.1"/>
    <property type="molecule type" value="Genomic_DNA"/>
</dbReference>
<gene>
    <name evidence="3" type="ORF">H6P80_12695</name>
</gene>
<comment type="similarity">
    <text evidence="1">Belongs to the sodium:galactoside symporter (TC 2.A.2) family.</text>
</comment>
<feature type="transmembrane region" description="Helical" evidence="2">
    <location>
        <begin position="164"/>
        <end position="186"/>
    </location>
</feature>
<dbReference type="Gene3D" id="1.20.1250.20">
    <property type="entry name" value="MFS general substrate transporter like domains"/>
    <property type="match status" value="2"/>
</dbReference>
<dbReference type="GO" id="GO:0005886">
    <property type="term" value="C:plasma membrane"/>
    <property type="evidence" value="ECO:0007669"/>
    <property type="project" value="TreeGrafter"/>
</dbReference>
<keyword evidence="2" id="KW-0812">Transmembrane</keyword>
<feature type="transmembrane region" description="Helical" evidence="2">
    <location>
        <begin position="257"/>
        <end position="282"/>
    </location>
</feature>
<dbReference type="Pfam" id="PF13347">
    <property type="entry name" value="MFS_2"/>
    <property type="match status" value="1"/>
</dbReference>
<evidence type="ECO:0000256" key="1">
    <source>
        <dbReference type="ARBA" id="ARBA00009617"/>
    </source>
</evidence>
<name>A0A842HZ69_9SPHN</name>
<sequence>MDEPASPDTAPRGVAVPLPRRVPGRVKLAFGFGATAFGIKDNGFSLLLLIYYNQVIGVPAAIVGTAVLIALVLDAFVDPVVGHLSDNLRTRWGRRHPFLYASAIPAGLFFLLLWNPPEASNTGMFFYILGIAFLVRATMSCFEVPMAALGPELTSDYHERTRIFGLRFFFGWLGGATMLLFTFAVLLAPTPDYPDGQLNPQGYRDYAIIASIIMSSVILISALGTHSEIKFLPKTERLHLTLGQTFRGIFRSLGNRAFLILMLAGFCANVSQGISFGLLTYFLTYFWELGSIALAWYTLGLMIGIGGAVIGSSLVSRRIGKRKATQRFLIGAILILPIPYLGRIAGVFPDNGDPMLLPSIIAFIAAGTGSHVAALILKSSMLADVIEDDAERTGKRSEGLFFAGQFFIQKCVSGAGVFISAAILTIVAFPEPATPGDVAQGVLQNLALLYVGLIVVLGIAAAAIMQRFPIEQSDHEARIARMRGTADPFE</sequence>
<dbReference type="InterPro" id="IPR036259">
    <property type="entry name" value="MFS_trans_sf"/>
</dbReference>
<dbReference type="GO" id="GO:0008643">
    <property type="term" value="P:carbohydrate transport"/>
    <property type="evidence" value="ECO:0007669"/>
    <property type="project" value="InterPro"/>
</dbReference>
<feature type="transmembrane region" description="Helical" evidence="2">
    <location>
        <begin position="400"/>
        <end position="427"/>
    </location>
</feature>
<dbReference type="PANTHER" id="PTHR11328:SF24">
    <property type="entry name" value="MAJOR FACILITATOR SUPERFAMILY (MFS) PROFILE DOMAIN-CONTAINING PROTEIN"/>
    <property type="match status" value="1"/>
</dbReference>
<keyword evidence="4" id="KW-1185">Reference proteome</keyword>
<feature type="transmembrane region" description="Helical" evidence="2">
    <location>
        <begin position="328"/>
        <end position="349"/>
    </location>
</feature>